<evidence type="ECO:0000256" key="1">
    <source>
        <dbReference type="ARBA" id="ARBA00023157"/>
    </source>
</evidence>
<gene>
    <name evidence="6" type="ORF">QLX08_008868</name>
</gene>
<keyword evidence="1 2" id="KW-1015">Disulfide bond</keyword>
<dbReference type="EMBL" id="JAWNGG020000191">
    <property type="protein sequence ID" value="KAK9297447.1"/>
    <property type="molecule type" value="Genomic_DNA"/>
</dbReference>
<evidence type="ECO:0000256" key="4">
    <source>
        <dbReference type="SAM" id="SignalP"/>
    </source>
</evidence>
<dbReference type="PROSITE" id="PS01209">
    <property type="entry name" value="LDLRA_1"/>
    <property type="match status" value="2"/>
</dbReference>
<dbReference type="SUPFAM" id="SSF57424">
    <property type="entry name" value="LDL receptor-like module"/>
    <property type="match status" value="4"/>
</dbReference>
<dbReference type="PANTHER" id="PTHR39069">
    <property type="entry name" value="ECDYSONE-INDUCIBLE GENE E1, ISOFORM A"/>
    <property type="match status" value="1"/>
</dbReference>
<dbReference type="Gene3D" id="4.10.400.10">
    <property type="entry name" value="Low-density Lipoprotein Receptor"/>
    <property type="match status" value="4"/>
</dbReference>
<dbReference type="Proteomes" id="UP001432146">
    <property type="component" value="Unassembled WGS sequence"/>
</dbReference>
<feature type="signal peptide" evidence="4">
    <location>
        <begin position="1"/>
        <end position="28"/>
    </location>
</feature>
<dbReference type="AlphaFoldDB" id="A0AAW0ZKF7"/>
<feature type="disulfide bond" evidence="2">
    <location>
        <begin position="439"/>
        <end position="457"/>
    </location>
</feature>
<feature type="disulfide bond" evidence="2">
    <location>
        <begin position="500"/>
        <end position="515"/>
    </location>
</feature>
<dbReference type="PANTHER" id="PTHR39069:SF1">
    <property type="entry name" value="ECDYSONE-INDUCIBLE GENE E1, ISOFORM A"/>
    <property type="match status" value="1"/>
</dbReference>
<dbReference type="InterPro" id="IPR006149">
    <property type="entry name" value="EB_dom"/>
</dbReference>
<reference evidence="6 7" key="1">
    <citation type="submission" date="2024-05" db="EMBL/GenBank/DDBJ databases">
        <title>The nuclear and mitochondrial genome assemblies of Tetragonisca angustula (Apidae: Meliponini), a tiny yet remarkable pollinator in the Neotropics.</title>
        <authorList>
            <person name="Ferrari R."/>
            <person name="Ricardo P.C."/>
            <person name="Dias F.C."/>
            <person name="Araujo N.S."/>
            <person name="Soares D.O."/>
            <person name="Zhou Q.-S."/>
            <person name="Zhu C.-D."/>
            <person name="Coutinho L."/>
            <person name="Airas M.C."/>
            <person name="Batista T.M."/>
        </authorList>
    </citation>
    <scope>NUCLEOTIDE SEQUENCE [LARGE SCALE GENOMIC DNA]</scope>
    <source>
        <strain evidence="6">ASF017062</strain>
        <tissue evidence="6">Abdomen</tissue>
    </source>
</reference>
<dbReference type="PRINTS" id="PR00261">
    <property type="entry name" value="LDLRECEPTOR"/>
</dbReference>
<proteinExistence type="predicted"/>
<protein>
    <recommendedName>
        <fullName evidence="5">EB domain-containing protein</fullName>
    </recommendedName>
</protein>
<dbReference type="Pfam" id="PF00057">
    <property type="entry name" value="Ldl_recept_a"/>
    <property type="match status" value="3"/>
</dbReference>
<accession>A0AAW0ZKF7</accession>
<feature type="disulfide bond" evidence="2">
    <location>
        <begin position="432"/>
        <end position="444"/>
    </location>
</feature>
<comment type="caution">
    <text evidence="6">The sequence shown here is derived from an EMBL/GenBank/DDBJ whole genome shotgun (WGS) entry which is preliminary data.</text>
</comment>
<dbReference type="SMART" id="SM00192">
    <property type="entry name" value="LDLa"/>
    <property type="match status" value="4"/>
</dbReference>
<evidence type="ECO:0000313" key="7">
    <source>
        <dbReference type="Proteomes" id="UP001432146"/>
    </source>
</evidence>
<feature type="domain" description="EB" evidence="5">
    <location>
        <begin position="68"/>
        <end position="115"/>
    </location>
</feature>
<keyword evidence="7" id="KW-1185">Reference proteome</keyword>
<comment type="caution">
    <text evidence="2">Lacks conserved residue(s) required for the propagation of feature annotation.</text>
</comment>
<dbReference type="InterPro" id="IPR036055">
    <property type="entry name" value="LDL_receptor-like_sf"/>
</dbReference>
<feature type="disulfide bond" evidence="2">
    <location>
        <begin position="411"/>
        <end position="426"/>
    </location>
</feature>
<feature type="disulfide bond" evidence="2">
    <location>
        <begin position="488"/>
        <end position="506"/>
    </location>
</feature>
<evidence type="ECO:0000256" key="2">
    <source>
        <dbReference type="PROSITE-ProRule" id="PRU00124"/>
    </source>
</evidence>
<keyword evidence="4" id="KW-0732">Signal</keyword>
<dbReference type="CDD" id="cd00112">
    <property type="entry name" value="LDLa"/>
    <property type="match status" value="4"/>
</dbReference>
<evidence type="ECO:0000256" key="3">
    <source>
        <dbReference type="SAM" id="MobiDB-lite"/>
    </source>
</evidence>
<name>A0AAW0ZKF7_9HYME</name>
<organism evidence="6 7">
    <name type="scientific">Tetragonisca angustula</name>
    <dbReference type="NCBI Taxonomy" id="166442"/>
    <lineage>
        <taxon>Eukaryota</taxon>
        <taxon>Metazoa</taxon>
        <taxon>Ecdysozoa</taxon>
        <taxon>Arthropoda</taxon>
        <taxon>Hexapoda</taxon>
        <taxon>Insecta</taxon>
        <taxon>Pterygota</taxon>
        <taxon>Neoptera</taxon>
        <taxon>Endopterygota</taxon>
        <taxon>Hymenoptera</taxon>
        <taxon>Apocrita</taxon>
        <taxon>Aculeata</taxon>
        <taxon>Apoidea</taxon>
        <taxon>Anthophila</taxon>
        <taxon>Apidae</taxon>
        <taxon>Tetragonisca</taxon>
    </lineage>
</organism>
<dbReference type="InterPro" id="IPR002172">
    <property type="entry name" value="LDrepeatLR_classA_rpt"/>
</dbReference>
<feature type="chain" id="PRO_5043934517" description="EB domain-containing protein" evidence="4">
    <location>
        <begin position="29"/>
        <end position="524"/>
    </location>
</feature>
<dbReference type="InterPro" id="IPR023415">
    <property type="entry name" value="LDLR_class-A_CS"/>
</dbReference>
<dbReference type="Pfam" id="PF01683">
    <property type="entry name" value="EB"/>
    <property type="match status" value="1"/>
</dbReference>
<feature type="region of interest" description="Disordered" evidence="3">
    <location>
        <begin position="165"/>
        <end position="185"/>
    </location>
</feature>
<sequence length="524" mass="57437">MRGNGGATAVLLLLLLLLLAITIDRSVATGAKLDERCSRDAECQSSIEGSQCDRGHCRCLPYFAAYNRTYCLEATLLGEECLVDEQCTLKVANSGCLDGLCGCADGYLQFRRHTCLAAAKLGQICYEHAHCRLWQRNSHCDFLIPNLFGRCQCTAPMRRENDVCRPDDLVRPPPLSHGGNDFSKETTMNAATLSSRHDEQTENWRQQQNHDETGVAIEWLKNGSAQSTIPSFSLNSISSEPSNSLGAQNDRFLPTMDHDDRDDAIVIEAVTEPSVINSDSGSTWMSAWPEISTTSAARRPSAVSLGQDCVSDSECRLADPYSRCVDGICDCGHRERNESSCSAKNAGCPAGTFQCRDSGKCVSWFFVCDGRPDCGDGSDERCWNERGNVECPRQAFRCDVSNVCVSRAAICDGKQDCPHGEDEAGCNDRRKCPRGAFRCDNGQCLPAYEFCNAVVSCRDGSDEPRGACRRQIGRHRARISSKHCPFRCDNGRCRSDAIVCSGRDGCGDGSDEKRCSICRCSPFA</sequence>
<dbReference type="PROSITE" id="PS50068">
    <property type="entry name" value="LDLRA_2"/>
    <property type="match status" value="4"/>
</dbReference>
<evidence type="ECO:0000259" key="5">
    <source>
        <dbReference type="Pfam" id="PF01683"/>
    </source>
</evidence>
<evidence type="ECO:0000313" key="6">
    <source>
        <dbReference type="EMBL" id="KAK9297447.1"/>
    </source>
</evidence>